<dbReference type="Gene3D" id="3.40.50.300">
    <property type="entry name" value="P-loop containing nucleotide triphosphate hydrolases"/>
    <property type="match status" value="1"/>
</dbReference>
<dbReference type="PANTHER" id="PTHR11088:SF60">
    <property type="entry name" value="TRNA DIMETHYLALLYLTRANSFERASE"/>
    <property type="match status" value="1"/>
</dbReference>
<dbReference type="RefSeq" id="WP_106890850.1">
    <property type="nucleotide sequence ID" value="NZ_CP027860.1"/>
</dbReference>
<keyword evidence="4 10" id="KW-0808">Transferase</keyword>
<keyword evidence="5 10" id="KW-0819">tRNA processing</keyword>
<dbReference type="KEGG" id="xba:C7S18_06800"/>
<dbReference type="FunFam" id="1.10.20.140:FF:000001">
    <property type="entry name" value="tRNA dimethylallyltransferase"/>
    <property type="match status" value="1"/>
</dbReference>
<evidence type="ECO:0000256" key="5">
    <source>
        <dbReference type="ARBA" id="ARBA00022694"/>
    </source>
</evidence>
<feature type="binding site" evidence="10">
    <location>
        <begin position="17"/>
        <end position="22"/>
    </location>
    <ligand>
        <name>substrate</name>
    </ligand>
</feature>
<comment type="catalytic activity">
    <reaction evidence="9 10 11">
        <text>adenosine(37) in tRNA + dimethylallyl diphosphate = N(6)-dimethylallyladenosine(37) in tRNA + diphosphate</text>
        <dbReference type="Rhea" id="RHEA:26482"/>
        <dbReference type="Rhea" id="RHEA-COMP:10162"/>
        <dbReference type="Rhea" id="RHEA-COMP:10375"/>
        <dbReference type="ChEBI" id="CHEBI:33019"/>
        <dbReference type="ChEBI" id="CHEBI:57623"/>
        <dbReference type="ChEBI" id="CHEBI:74411"/>
        <dbReference type="ChEBI" id="CHEBI:74415"/>
        <dbReference type="EC" id="2.5.1.75"/>
    </reaction>
</comment>
<reference evidence="14 15" key="1">
    <citation type="submission" date="2018-03" db="EMBL/GenBank/DDBJ databases">
        <title>Ahniella affigens gen. nov., sp. nov., a gammaproteobacterium isolated from sandy soil near a stream.</title>
        <authorList>
            <person name="Ko Y."/>
            <person name="Kim J.-H."/>
        </authorList>
    </citation>
    <scope>NUCLEOTIDE SEQUENCE [LARGE SCALE GENOMIC DNA]</scope>
    <source>
        <strain evidence="14 15">D13</strain>
    </source>
</reference>
<dbReference type="GO" id="GO:0052381">
    <property type="term" value="F:tRNA dimethylallyltransferase activity"/>
    <property type="evidence" value="ECO:0007669"/>
    <property type="project" value="UniProtKB-UniRule"/>
</dbReference>
<sequence length="313" mass="34537">MSQPDTRPFALALMGPTASGKTQAALDVATRWPAHLISVDSALVYRHLDVGSAKPDAATRARFPHALIDICEPWQPYSAADFARDARVEIDRALAQGKMPVLVGGTGLYFRALTEGLSDLPESDPQIRTELDAELAARGLGALHARLQTLDPKAASKIHPNDPQRTLRALEVIQLTGQPLSTLQGQRRADLPVRLLKLVLCPADRGLLHARIAIRFEQMLTDGLIAEVEKLRAMPNVHADLPALRAVGYRQTWEALDGSIPMRELCDRGIFATRQLAKRQITWLRAEADAYWLDSSQADFLSELLRRVALARD</sequence>
<evidence type="ECO:0000256" key="12">
    <source>
        <dbReference type="RuleBase" id="RU003784"/>
    </source>
</evidence>
<dbReference type="HAMAP" id="MF_00185">
    <property type="entry name" value="IPP_trans"/>
    <property type="match status" value="1"/>
</dbReference>
<evidence type="ECO:0000256" key="6">
    <source>
        <dbReference type="ARBA" id="ARBA00022741"/>
    </source>
</evidence>
<feature type="binding site" evidence="10">
    <location>
        <begin position="15"/>
        <end position="22"/>
    </location>
    <ligand>
        <name>ATP</name>
        <dbReference type="ChEBI" id="CHEBI:30616"/>
    </ligand>
</feature>
<comment type="subunit">
    <text evidence="10">Monomer.</text>
</comment>
<accession>A0A2P1PQ11</accession>
<organism evidence="14 15">
    <name type="scientific">Ahniella affigens</name>
    <dbReference type="NCBI Taxonomy" id="2021234"/>
    <lineage>
        <taxon>Bacteria</taxon>
        <taxon>Pseudomonadati</taxon>
        <taxon>Pseudomonadota</taxon>
        <taxon>Gammaproteobacteria</taxon>
        <taxon>Lysobacterales</taxon>
        <taxon>Rhodanobacteraceae</taxon>
        <taxon>Ahniella</taxon>
    </lineage>
</organism>
<comment type="function">
    <text evidence="2 10 12">Catalyzes the transfer of a dimethylallyl group onto the adenine at position 37 in tRNAs that read codons beginning with uridine, leading to the formation of N6-(dimethylallyl)adenosine (i(6)A).</text>
</comment>
<evidence type="ECO:0000256" key="8">
    <source>
        <dbReference type="ARBA" id="ARBA00022842"/>
    </source>
</evidence>
<dbReference type="GO" id="GO:0005524">
    <property type="term" value="F:ATP binding"/>
    <property type="evidence" value="ECO:0007669"/>
    <property type="project" value="UniProtKB-UniRule"/>
</dbReference>
<evidence type="ECO:0000256" key="10">
    <source>
        <dbReference type="HAMAP-Rule" id="MF_00185"/>
    </source>
</evidence>
<gene>
    <name evidence="10" type="primary">miaA</name>
    <name evidence="14" type="ORF">C7S18_06800</name>
</gene>
<evidence type="ECO:0000256" key="2">
    <source>
        <dbReference type="ARBA" id="ARBA00003213"/>
    </source>
</evidence>
<comment type="caution">
    <text evidence="10">Lacks conserved residue(s) required for the propagation of feature annotation.</text>
</comment>
<evidence type="ECO:0000256" key="4">
    <source>
        <dbReference type="ARBA" id="ARBA00022679"/>
    </source>
</evidence>
<comment type="similarity">
    <text evidence="3 10 13">Belongs to the IPP transferase family.</text>
</comment>
<comment type="cofactor">
    <cofactor evidence="1 10">
        <name>Mg(2+)</name>
        <dbReference type="ChEBI" id="CHEBI:18420"/>
    </cofactor>
</comment>
<evidence type="ECO:0000256" key="13">
    <source>
        <dbReference type="RuleBase" id="RU003785"/>
    </source>
</evidence>
<dbReference type="Gene3D" id="1.10.20.140">
    <property type="match status" value="1"/>
</dbReference>
<evidence type="ECO:0000313" key="15">
    <source>
        <dbReference type="Proteomes" id="UP000241074"/>
    </source>
</evidence>
<evidence type="ECO:0000256" key="9">
    <source>
        <dbReference type="ARBA" id="ARBA00049563"/>
    </source>
</evidence>
<keyword evidence="15" id="KW-1185">Reference proteome</keyword>
<feature type="region of interest" description="Interaction with substrate tRNA" evidence="10">
    <location>
        <begin position="164"/>
        <end position="168"/>
    </location>
</feature>
<protein>
    <recommendedName>
        <fullName evidence="10">tRNA dimethylallyltransferase</fullName>
        <ecNumber evidence="10">2.5.1.75</ecNumber>
    </recommendedName>
    <alternativeName>
        <fullName evidence="10">Dimethylallyl diphosphate:tRNA dimethylallyltransferase</fullName>
        <shortName evidence="10">DMAPP:tRNA dimethylallyltransferase</shortName>
        <shortName evidence="10">DMATase</shortName>
    </alternativeName>
    <alternativeName>
        <fullName evidence="10">Isopentenyl-diphosphate:tRNA isopentenyltransferase</fullName>
        <shortName evidence="10">IPP transferase</shortName>
        <shortName evidence="10">IPPT</shortName>
        <shortName evidence="10">IPTase</shortName>
    </alternativeName>
</protein>
<keyword evidence="7 10" id="KW-0067">ATP-binding</keyword>
<dbReference type="GO" id="GO:0006400">
    <property type="term" value="P:tRNA modification"/>
    <property type="evidence" value="ECO:0007669"/>
    <property type="project" value="TreeGrafter"/>
</dbReference>
<dbReference type="InterPro" id="IPR027417">
    <property type="entry name" value="P-loop_NTPase"/>
</dbReference>
<evidence type="ECO:0000256" key="3">
    <source>
        <dbReference type="ARBA" id="ARBA00005842"/>
    </source>
</evidence>
<feature type="site" description="Interaction with substrate tRNA" evidence="10">
    <location>
        <position position="106"/>
    </location>
</feature>
<proteinExistence type="inferred from homology"/>
<reference evidence="14 15" key="2">
    <citation type="submission" date="2018-03" db="EMBL/GenBank/DDBJ databases">
        <authorList>
            <person name="Keele B.F."/>
        </authorList>
    </citation>
    <scope>NUCLEOTIDE SEQUENCE [LARGE SCALE GENOMIC DNA]</scope>
    <source>
        <strain evidence="14 15">D13</strain>
    </source>
</reference>
<dbReference type="EMBL" id="CP027860">
    <property type="protein sequence ID" value="AVP96925.1"/>
    <property type="molecule type" value="Genomic_DNA"/>
</dbReference>
<keyword evidence="8 10" id="KW-0460">Magnesium</keyword>
<feature type="region of interest" description="Interaction with substrate tRNA" evidence="10">
    <location>
        <begin position="278"/>
        <end position="285"/>
    </location>
</feature>
<dbReference type="OrthoDB" id="9776390at2"/>
<dbReference type="Proteomes" id="UP000241074">
    <property type="component" value="Chromosome"/>
</dbReference>
<dbReference type="EC" id="2.5.1.75" evidence="10"/>
<name>A0A2P1PQ11_9GAMM</name>
<dbReference type="PANTHER" id="PTHR11088">
    <property type="entry name" value="TRNA DIMETHYLALLYLTRANSFERASE"/>
    <property type="match status" value="1"/>
</dbReference>
<evidence type="ECO:0000256" key="11">
    <source>
        <dbReference type="RuleBase" id="RU003783"/>
    </source>
</evidence>
<dbReference type="AlphaFoldDB" id="A0A2P1PQ11"/>
<evidence type="ECO:0000256" key="7">
    <source>
        <dbReference type="ARBA" id="ARBA00022840"/>
    </source>
</evidence>
<feature type="site" description="Interaction with substrate tRNA" evidence="10">
    <location>
        <position position="128"/>
    </location>
</feature>
<evidence type="ECO:0000313" key="14">
    <source>
        <dbReference type="EMBL" id="AVP96925.1"/>
    </source>
</evidence>
<keyword evidence="6 10" id="KW-0547">Nucleotide-binding</keyword>
<dbReference type="Pfam" id="PF01715">
    <property type="entry name" value="IPPT"/>
    <property type="match status" value="1"/>
</dbReference>
<evidence type="ECO:0000256" key="1">
    <source>
        <dbReference type="ARBA" id="ARBA00001946"/>
    </source>
</evidence>
<feature type="region of interest" description="Interaction with substrate tRNA" evidence="10">
    <location>
        <begin position="40"/>
        <end position="43"/>
    </location>
</feature>
<dbReference type="InterPro" id="IPR039657">
    <property type="entry name" value="Dimethylallyltransferase"/>
</dbReference>
<dbReference type="SUPFAM" id="SSF52540">
    <property type="entry name" value="P-loop containing nucleoside triphosphate hydrolases"/>
    <property type="match status" value="1"/>
</dbReference>
<dbReference type="InterPro" id="IPR018022">
    <property type="entry name" value="IPT"/>
</dbReference>
<dbReference type="NCBIfam" id="TIGR00174">
    <property type="entry name" value="miaA"/>
    <property type="match status" value="1"/>
</dbReference>